<evidence type="ECO:0000259" key="9">
    <source>
        <dbReference type="Pfam" id="PF03636"/>
    </source>
</evidence>
<dbReference type="InterPro" id="IPR037018">
    <property type="entry name" value="GH65_N"/>
</dbReference>
<evidence type="ECO:0000259" key="8">
    <source>
        <dbReference type="Pfam" id="PF03633"/>
    </source>
</evidence>
<dbReference type="InterPro" id="IPR005195">
    <property type="entry name" value="Glyco_hydro_65_M"/>
</dbReference>
<dbReference type="SUPFAM" id="SSF48208">
    <property type="entry name" value="Six-hairpin glycosidases"/>
    <property type="match status" value="1"/>
</dbReference>
<dbReference type="Pfam" id="PF03636">
    <property type="entry name" value="Glyco_hydro_65N"/>
    <property type="match status" value="1"/>
</dbReference>
<evidence type="ECO:0000256" key="3">
    <source>
        <dbReference type="ARBA" id="ARBA00022679"/>
    </source>
</evidence>
<evidence type="ECO:0000313" key="11">
    <source>
        <dbReference type="Proteomes" id="UP000004926"/>
    </source>
</evidence>
<reference evidence="10 11" key="1">
    <citation type="journal article" date="2012" name="Stand. Genomic Sci.">
        <title>Genome sequence of the ocean sediment bacterium Saccharomonospora marina type strain (XMU15(T)).</title>
        <authorList>
            <person name="Klenk H.P."/>
            <person name="Lu M."/>
            <person name="Lucas S."/>
            <person name="Lapidus A."/>
            <person name="Copeland A."/>
            <person name="Pitluck S."/>
            <person name="Goodwin L.A."/>
            <person name="Han C."/>
            <person name="Tapia R."/>
            <person name="Brambilla E.M."/>
            <person name="Potter G."/>
            <person name="Land M."/>
            <person name="Ivanova N."/>
            <person name="Rohde M."/>
            <person name="Goker M."/>
            <person name="Detter J.C."/>
            <person name="Li W.J."/>
            <person name="Kyrpides N.C."/>
            <person name="Woyke T."/>
        </authorList>
    </citation>
    <scope>NUCLEOTIDE SEQUENCE [LARGE SCALE GENOMIC DNA]</scope>
    <source>
        <strain evidence="10 11">XMU15</strain>
    </source>
</reference>
<dbReference type="FunFam" id="1.50.10.10:FF:000053">
    <property type="entry name" value="Putative glycosyl hydrolase"/>
    <property type="match status" value="1"/>
</dbReference>
<keyword evidence="10" id="KW-0378">Hydrolase</keyword>
<dbReference type="Pfam" id="PF03633">
    <property type="entry name" value="Glyco_hydro_65C"/>
    <property type="match status" value="1"/>
</dbReference>
<evidence type="ECO:0000256" key="5">
    <source>
        <dbReference type="PIRSR" id="PIRSR036289-50"/>
    </source>
</evidence>
<dbReference type="Proteomes" id="UP000004926">
    <property type="component" value="Chromosome"/>
</dbReference>
<evidence type="ECO:0000256" key="2">
    <source>
        <dbReference type="ARBA" id="ARBA00022676"/>
    </source>
</evidence>
<proteinExistence type="inferred from homology"/>
<keyword evidence="3" id="KW-0808">Transferase</keyword>
<dbReference type="Gene3D" id="2.70.98.40">
    <property type="entry name" value="Glycoside hydrolase, family 65, N-terminal domain"/>
    <property type="match status" value="1"/>
</dbReference>
<dbReference type="InterPro" id="IPR008928">
    <property type="entry name" value="6-hairpin_glycosidase_sf"/>
</dbReference>
<dbReference type="Pfam" id="PF03632">
    <property type="entry name" value="Glyco_hydro_65m"/>
    <property type="match status" value="1"/>
</dbReference>
<feature type="binding site" evidence="6">
    <location>
        <begin position="619"/>
        <end position="620"/>
    </location>
    <ligand>
        <name>substrate</name>
    </ligand>
</feature>
<dbReference type="Gene3D" id="1.50.10.10">
    <property type="match status" value="1"/>
</dbReference>
<keyword evidence="11" id="KW-1185">Reference proteome</keyword>
<dbReference type="PANTHER" id="PTHR11051:SF8">
    <property type="entry name" value="PROTEIN-GLUCOSYLGALACTOSYLHYDROXYLYSINE GLUCOSIDASE"/>
    <property type="match status" value="1"/>
</dbReference>
<name>H5X9N6_9PSEU</name>
<feature type="binding site" evidence="6">
    <location>
        <begin position="359"/>
        <end position="360"/>
    </location>
    <ligand>
        <name>substrate</name>
    </ligand>
</feature>
<evidence type="ECO:0000256" key="1">
    <source>
        <dbReference type="ARBA" id="ARBA00006768"/>
    </source>
</evidence>
<dbReference type="AlphaFoldDB" id="H5X9N6"/>
<evidence type="ECO:0000256" key="6">
    <source>
        <dbReference type="PIRSR" id="PIRSR036289-51"/>
    </source>
</evidence>
<organism evidence="10 11">
    <name type="scientific">Saccharomonospora marina XMU15</name>
    <dbReference type="NCBI Taxonomy" id="882083"/>
    <lineage>
        <taxon>Bacteria</taxon>
        <taxon>Bacillati</taxon>
        <taxon>Actinomycetota</taxon>
        <taxon>Actinomycetes</taxon>
        <taxon>Pseudonocardiales</taxon>
        <taxon>Pseudonocardiaceae</taxon>
        <taxon>Saccharomonospora</taxon>
    </lineage>
</organism>
<feature type="domain" description="Glycoside hydrolase family 65 C-terminal" evidence="8">
    <location>
        <begin position="728"/>
        <end position="791"/>
    </location>
</feature>
<dbReference type="InterPro" id="IPR005194">
    <property type="entry name" value="Glyco_hydro_65_C"/>
</dbReference>
<accession>H5X9N6</accession>
<dbReference type="InterPro" id="IPR011013">
    <property type="entry name" value="Gal_mutarotase_sf_dom"/>
</dbReference>
<dbReference type="InterPro" id="IPR012341">
    <property type="entry name" value="6hp_glycosidase-like_sf"/>
</dbReference>
<sequence length="801" mass="90823">MTNNEWTLCYRGYDPAQEGLRESLCTVGNGYLATRGAAPESEADGVHYPGTYAAGVYNRLSTDIAGHTVDNECLVNLPNWLTLTFRVDGGSWFDLDSVTVLDYEQYLDLRQAVLVRRLRFRDGGGRTTAVTQRRFVSMRFKHGCALEVTVVPLDWSGTLELRSGIDGRVENRLVQRYRDLPGRHLEPLRATELSGDSVLLEMRTNQSRVAVAVAARSVLRRGDQEPSTSGPSYRLVQQADWVGHDIGVEVRAGEAVTLEKLVTVFTGRDRAISEPGAEAARWLDRLGDFDEMLRGHILAWAHLWDRFHVELGQRGEELCIVRLHLLHLLQTVSPNTTELDAGVPARGLHGEAYRGHVLWDELFVFPILNLRIPALTRALLRYRYRRLPEARQAAADLGHRGARYPWQSGSDGREESQQLHLNPLSGRWLADPTPLQFHIGLAIAYNTWQYYQASGDREFLANYGTEMLVEIARFFASLTTYDRARDRYVIRGVMGPDEFHSGYPDRPGKGIDNNAYTNVLVVWTLLRAAEALEVIPRRTRTELEQTLGLRAEDLQRWQDITHKMLVPFHGDGVISQFEGYGLLRELDWEDYRRRYGNIQRLDRILEAEGDDVNRYQAGKQADVLMLFYLFSADELGELFHRLGYRLEHDTIPRTIDYYLARTSHGSTLSAVVHAWVLARANRDRALEFFDRALRSDITDIQGGTTPEGIHLAAMAGSFDLLQRCFSGLETRQDRLQLNPLWPKSLGVPELAIHYREHPLRLRISGSQVDVAAEEGMQRPVEVACHGEVARLEPGSTVRFSS</sequence>
<protein>
    <submittedName>
        <fullName evidence="10">Trehalose/maltose hydrolase or phosphorylase</fullName>
    </submittedName>
</protein>
<dbReference type="InterPro" id="IPR017045">
    <property type="entry name" value="Malt_Pase/Glycosyl_Hdrlase"/>
</dbReference>
<gene>
    <name evidence="10" type="ORF">SacmaDRAFT_3249</name>
</gene>
<dbReference type="eggNOG" id="COG1554">
    <property type="taxonomic scope" value="Bacteria"/>
</dbReference>
<feature type="domain" description="Glycoside hydrolase family 65 central catalytic" evidence="7">
    <location>
        <begin position="322"/>
        <end position="718"/>
    </location>
</feature>
<dbReference type="RefSeq" id="WP_009154858.1">
    <property type="nucleotide sequence ID" value="NZ_CM001439.1"/>
</dbReference>
<dbReference type="STRING" id="882083.SacmaDRAFT_3249"/>
<dbReference type="GO" id="GO:0005975">
    <property type="term" value="P:carbohydrate metabolic process"/>
    <property type="evidence" value="ECO:0007669"/>
    <property type="project" value="InterPro"/>
</dbReference>
<feature type="domain" description="Glycoside hydrolase family 65 N-terminal" evidence="9">
    <location>
        <begin position="10"/>
        <end position="268"/>
    </location>
</feature>
<dbReference type="SUPFAM" id="SSF74650">
    <property type="entry name" value="Galactose mutarotase-like"/>
    <property type="match status" value="1"/>
</dbReference>
<keyword evidence="2" id="KW-0328">Glycosyltransferase</keyword>
<dbReference type="HOGENOM" id="CLU_006285_1_1_11"/>
<dbReference type="GO" id="GO:0030246">
    <property type="term" value="F:carbohydrate binding"/>
    <property type="evidence" value="ECO:0007669"/>
    <property type="project" value="InterPro"/>
</dbReference>
<dbReference type="InterPro" id="IPR005196">
    <property type="entry name" value="Glyco_hydro_65_N"/>
</dbReference>
<evidence type="ECO:0000313" key="10">
    <source>
        <dbReference type="EMBL" id="EHR51474.1"/>
    </source>
</evidence>
<dbReference type="PIRSF" id="PIRSF036289">
    <property type="entry name" value="Glycosyl_hydrolase_malt_phosph"/>
    <property type="match status" value="1"/>
</dbReference>
<dbReference type="PANTHER" id="PTHR11051">
    <property type="entry name" value="GLYCOSYL HYDROLASE-RELATED"/>
    <property type="match status" value="1"/>
</dbReference>
<comment type="similarity">
    <text evidence="1">Belongs to the glycosyl hydrolase 65 family.</text>
</comment>
<keyword evidence="4" id="KW-0326">Glycosidase</keyword>
<evidence type="ECO:0000256" key="4">
    <source>
        <dbReference type="ARBA" id="ARBA00023295"/>
    </source>
</evidence>
<evidence type="ECO:0000259" key="7">
    <source>
        <dbReference type="Pfam" id="PF03632"/>
    </source>
</evidence>
<dbReference type="GO" id="GO:0004553">
    <property type="term" value="F:hydrolase activity, hydrolyzing O-glycosyl compounds"/>
    <property type="evidence" value="ECO:0007669"/>
    <property type="project" value="TreeGrafter"/>
</dbReference>
<dbReference type="GO" id="GO:0016757">
    <property type="term" value="F:glycosyltransferase activity"/>
    <property type="evidence" value="ECO:0007669"/>
    <property type="project" value="UniProtKB-KW"/>
</dbReference>
<feature type="active site" description="Proton donor" evidence="5">
    <location>
        <position position="498"/>
    </location>
</feature>
<dbReference type="EMBL" id="CM001439">
    <property type="protein sequence ID" value="EHR51474.1"/>
    <property type="molecule type" value="Genomic_DNA"/>
</dbReference>
<dbReference type="Gene3D" id="2.60.420.10">
    <property type="entry name" value="Maltose phosphorylase, domain 3"/>
    <property type="match status" value="1"/>
</dbReference>